<dbReference type="InterPro" id="IPR036220">
    <property type="entry name" value="UDP-Glc/GDP-Man_DH_C_sf"/>
</dbReference>
<evidence type="ECO:0000256" key="1">
    <source>
        <dbReference type="ARBA" id="ARBA00006601"/>
    </source>
</evidence>
<dbReference type="InterPro" id="IPR014027">
    <property type="entry name" value="UDP-Glc/GDP-Man_DH_C"/>
</dbReference>
<dbReference type="GO" id="GO:0016628">
    <property type="term" value="F:oxidoreductase activity, acting on the CH-CH group of donors, NAD or NADP as acceptor"/>
    <property type="evidence" value="ECO:0007669"/>
    <property type="project" value="InterPro"/>
</dbReference>
<dbReference type="PANTHER" id="PTHR43491">
    <property type="entry name" value="UDP-N-ACETYL-D-MANNOSAMINE DEHYDROGENASE"/>
    <property type="match status" value="1"/>
</dbReference>
<keyword evidence="5" id="KW-0812">Transmembrane</keyword>
<dbReference type="AlphaFoldDB" id="A0A919X9J3"/>
<dbReference type="PIRSF" id="PIRSF000124">
    <property type="entry name" value="UDPglc_GDPman_dh"/>
    <property type="match status" value="1"/>
</dbReference>
<proteinExistence type="inferred from homology"/>
<keyword evidence="5" id="KW-0472">Membrane</keyword>
<sequence length="439" mass="49807">MKTNTGIMNEKINGFLDDLIIGVVGLGYVGLPVALGFSRKFKVIGYDVNKERIHSLQHHIDNTREVSSKLLKESSITFTLDEKQLNSCHVIIVTVPTPLNANKEPDLSYLIAASTTIGKNMKRGTIIVYESTVYPGATEETCIPTLEKSSRLTCGEDFFVGYSPERINPGDKTHTFFNTEKIVAAQNKETLDKIYHLYQKVIDAEVHKVNSIKVAEAAKLVENTQRDINIAFMNELSLIFKQMGISTYDVLDAAKTKWNFTPFYPGLVGGHCIGVDPYYFIYKSKIKGYHPEFLETARKVNEHIPTIIVDTVLSYIDEHLDGDNQINIGILGLTFKENIPDIRNSKSVEIALTLADYGLNVYVHDPYVMPTDFPHQLKVVEWEELKDLSIVILAVPHQEYRNRKEIDFQKLFIDKGLIIDIKGLFWQHHFPPFIKVISL</sequence>
<protein>
    <submittedName>
        <fullName evidence="7">UDP-N-acetyl-D-galactosamine dehydrogenase</fullName>
    </submittedName>
</protein>
<dbReference type="SMART" id="SM00984">
    <property type="entry name" value="UDPG_MGDP_dh_C"/>
    <property type="match status" value="1"/>
</dbReference>
<feature type="domain" description="UDP-glucose/GDP-mannose dehydrogenase C-terminal" evidence="6">
    <location>
        <begin position="329"/>
        <end position="427"/>
    </location>
</feature>
<dbReference type="SUPFAM" id="SSF51735">
    <property type="entry name" value="NAD(P)-binding Rossmann-fold domains"/>
    <property type="match status" value="1"/>
</dbReference>
<comment type="caution">
    <text evidence="7">The sequence shown here is derived from an EMBL/GenBank/DDBJ whole genome shotgun (WGS) entry which is preliminary data.</text>
</comment>
<dbReference type="InterPro" id="IPR008927">
    <property type="entry name" value="6-PGluconate_DH-like_C_sf"/>
</dbReference>
<dbReference type="Proteomes" id="UP000676917">
    <property type="component" value="Unassembled WGS sequence"/>
</dbReference>
<keyword evidence="8" id="KW-1185">Reference proteome</keyword>
<dbReference type="PANTHER" id="PTHR43491:SF2">
    <property type="entry name" value="UDP-N-ACETYL-D-MANNOSAMINE DEHYDROGENASE"/>
    <property type="match status" value="1"/>
</dbReference>
<keyword evidence="2" id="KW-0560">Oxidoreductase</keyword>
<evidence type="ECO:0000313" key="8">
    <source>
        <dbReference type="Proteomes" id="UP000676917"/>
    </source>
</evidence>
<dbReference type="RefSeq" id="WP_244853610.1">
    <property type="nucleotide sequence ID" value="NZ_BORP01000005.1"/>
</dbReference>
<dbReference type="GO" id="GO:0000271">
    <property type="term" value="P:polysaccharide biosynthetic process"/>
    <property type="evidence" value="ECO:0007669"/>
    <property type="project" value="InterPro"/>
</dbReference>
<dbReference type="Pfam" id="PF03720">
    <property type="entry name" value="UDPG_MGDP_dh_C"/>
    <property type="match status" value="1"/>
</dbReference>
<keyword evidence="3" id="KW-0520">NAD</keyword>
<dbReference type="PIRSF" id="PIRSF500136">
    <property type="entry name" value="UDP_ManNAc_DH"/>
    <property type="match status" value="1"/>
</dbReference>
<evidence type="ECO:0000256" key="2">
    <source>
        <dbReference type="ARBA" id="ARBA00023002"/>
    </source>
</evidence>
<name>A0A919X9J3_9BACI</name>
<dbReference type="SUPFAM" id="SSF48179">
    <property type="entry name" value="6-phosphogluconate dehydrogenase C-terminal domain-like"/>
    <property type="match status" value="1"/>
</dbReference>
<keyword evidence="5" id="KW-1133">Transmembrane helix</keyword>
<accession>A0A919X9J3</accession>
<evidence type="ECO:0000259" key="6">
    <source>
        <dbReference type="SMART" id="SM00984"/>
    </source>
</evidence>
<evidence type="ECO:0000256" key="5">
    <source>
        <dbReference type="SAM" id="Phobius"/>
    </source>
</evidence>
<dbReference type="SUPFAM" id="SSF52413">
    <property type="entry name" value="UDP-glucose/GDP-mannose dehydrogenase C-terminal domain"/>
    <property type="match status" value="1"/>
</dbReference>
<organism evidence="7 8">
    <name type="scientific">Ornithinibacillus bavariensis</name>
    <dbReference type="NCBI Taxonomy" id="545502"/>
    <lineage>
        <taxon>Bacteria</taxon>
        <taxon>Bacillati</taxon>
        <taxon>Bacillota</taxon>
        <taxon>Bacilli</taxon>
        <taxon>Bacillales</taxon>
        <taxon>Bacillaceae</taxon>
        <taxon>Ornithinibacillus</taxon>
    </lineage>
</organism>
<dbReference type="Gene3D" id="3.40.50.720">
    <property type="entry name" value="NAD(P)-binding Rossmann-like Domain"/>
    <property type="match status" value="2"/>
</dbReference>
<dbReference type="Pfam" id="PF00984">
    <property type="entry name" value="UDPG_MGDP_dh"/>
    <property type="match status" value="1"/>
</dbReference>
<evidence type="ECO:0000313" key="7">
    <source>
        <dbReference type="EMBL" id="GIO28081.1"/>
    </source>
</evidence>
<dbReference type="Pfam" id="PF03721">
    <property type="entry name" value="UDPG_MGDP_dh_N"/>
    <property type="match status" value="1"/>
</dbReference>
<dbReference type="InterPro" id="IPR014026">
    <property type="entry name" value="UDP-Glc/GDP-Man_DH_dimer"/>
</dbReference>
<evidence type="ECO:0000256" key="3">
    <source>
        <dbReference type="ARBA" id="ARBA00023027"/>
    </source>
</evidence>
<gene>
    <name evidence="7" type="ORF">J43TS3_26920</name>
</gene>
<dbReference type="GO" id="GO:0051287">
    <property type="term" value="F:NAD binding"/>
    <property type="evidence" value="ECO:0007669"/>
    <property type="project" value="InterPro"/>
</dbReference>
<dbReference type="InterPro" id="IPR001732">
    <property type="entry name" value="UDP-Glc/GDP-Man_DH_N"/>
</dbReference>
<dbReference type="InterPro" id="IPR036291">
    <property type="entry name" value="NAD(P)-bd_dom_sf"/>
</dbReference>
<dbReference type="EMBL" id="BORP01000005">
    <property type="protein sequence ID" value="GIO28081.1"/>
    <property type="molecule type" value="Genomic_DNA"/>
</dbReference>
<comment type="similarity">
    <text evidence="1 4">Belongs to the UDP-glucose/GDP-mannose dehydrogenase family.</text>
</comment>
<evidence type="ECO:0000256" key="4">
    <source>
        <dbReference type="PIRNR" id="PIRNR000124"/>
    </source>
</evidence>
<dbReference type="InterPro" id="IPR017476">
    <property type="entry name" value="UDP-Glc/GDP-Man"/>
</dbReference>
<feature type="transmembrane region" description="Helical" evidence="5">
    <location>
        <begin position="20"/>
        <end position="37"/>
    </location>
</feature>
<dbReference type="InterPro" id="IPR028359">
    <property type="entry name" value="UDP_ManNAc/GlcNAc_DH"/>
</dbReference>
<reference evidence="7" key="1">
    <citation type="submission" date="2021-03" db="EMBL/GenBank/DDBJ databases">
        <title>Antimicrobial resistance genes in bacteria isolated from Japanese honey, and their potential for conferring macrolide and lincosamide resistance in the American foulbrood pathogen Paenibacillus larvae.</title>
        <authorList>
            <person name="Okamoto M."/>
            <person name="Kumagai M."/>
            <person name="Kanamori H."/>
            <person name="Takamatsu D."/>
        </authorList>
    </citation>
    <scope>NUCLEOTIDE SEQUENCE</scope>
    <source>
        <strain evidence="7">J43TS3</strain>
    </source>
</reference>
<dbReference type="GO" id="GO:0016616">
    <property type="term" value="F:oxidoreductase activity, acting on the CH-OH group of donors, NAD or NADP as acceptor"/>
    <property type="evidence" value="ECO:0007669"/>
    <property type="project" value="InterPro"/>
</dbReference>
<dbReference type="NCBIfam" id="TIGR03026">
    <property type="entry name" value="NDP-sugDHase"/>
    <property type="match status" value="1"/>
</dbReference>